<protein>
    <recommendedName>
        <fullName evidence="2">NlpE C-terminal OB domain-containing protein</fullName>
    </recommendedName>
</protein>
<feature type="chain" id="PRO_5017583976" description="NlpE C-terminal OB domain-containing protein" evidence="1">
    <location>
        <begin position="20"/>
        <end position="241"/>
    </location>
</feature>
<keyword evidence="1" id="KW-0732">Signal</keyword>
<organism evidence="3 4">
    <name type="scientific">Gemmatimonas aurantiaca</name>
    <dbReference type="NCBI Taxonomy" id="173480"/>
    <lineage>
        <taxon>Bacteria</taxon>
        <taxon>Pseudomonadati</taxon>
        <taxon>Gemmatimonadota</taxon>
        <taxon>Gemmatimonadia</taxon>
        <taxon>Gemmatimonadales</taxon>
        <taxon>Gemmatimonadaceae</taxon>
        <taxon>Gemmatimonas</taxon>
    </lineage>
</organism>
<dbReference type="EMBL" id="DPIY01000012">
    <property type="protein sequence ID" value="HCT59042.1"/>
    <property type="molecule type" value="Genomic_DNA"/>
</dbReference>
<dbReference type="PROSITE" id="PS51257">
    <property type="entry name" value="PROKAR_LIPOPROTEIN"/>
    <property type="match status" value="1"/>
</dbReference>
<dbReference type="Proteomes" id="UP000264071">
    <property type="component" value="Unassembled WGS sequence"/>
</dbReference>
<evidence type="ECO:0000313" key="4">
    <source>
        <dbReference type="Proteomes" id="UP000264071"/>
    </source>
</evidence>
<dbReference type="InterPro" id="IPR038139">
    <property type="entry name" value="NlpE_C_sf"/>
</dbReference>
<dbReference type="Pfam" id="PF17185">
    <property type="entry name" value="NlpE_C"/>
    <property type="match status" value="1"/>
</dbReference>
<dbReference type="Gene3D" id="2.40.50.540">
    <property type="match status" value="1"/>
</dbReference>
<sequence length="241" mass="25592">MIKKTVVAPVVALAAALLAACGGDTAEQGADSTAAKAGPAITIASIAPATYNGTLPCADCSGLITTLTVWPDSLYRLRETYDGKSKTPFVRMGRYQFDGKTLTLEGDTGVVGRWALMPGDSLRMLDQAGQPIDSPMPMSLRRADGMDPISESAVYVGSFVYWADAPTLRECNSGKTIPVMMKGDYKVLEKAYTAAKLPAGSGQQVEVQARLVPRPADMEGTEPFVFEVSKYIGPSINGNCR</sequence>
<feature type="domain" description="NlpE C-terminal OB" evidence="2">
    <location>
        <begin position="150"/>
        <end position="241"/>
    </location>
</feature>
<proteinExistence type="predicted"/>
<evidence type="ECO:0000259" key="2">
    <source>
        <dbReference type="Pfam" id="PF17185"/>
    </source>
</evidence>
<accession>A0A3D4VE93</accession>
<evidence type="ECO:0000313" key="3">
    <source>
        <dbReference type="EMBL" id="HCT59042.1"/>
    </source>
</evidence>
<dbReference type="Gene3D" id="2.40.128.640">
    <property type="match status" value="1"/>
</dbReference>
<name>A0A3D4VE93_9BACT</name>
<gene>
    <name evidence="3" type="ORF">DGD08_17715</name>
</gene>
<reference evidence="3 4" key="1">
    <citation type="journal article" date="2018" name="Nat. Biotechnol.">
        <title>A standardized bacterial taxonomy based on genome phylogeny substantially revises the tree of life.</title>
        <authorList>
            <person name="Parks D.H."/>
            <person name="Chuvochina M."/>
            <person name="Waite D.W."/>
            <person name="Rinke C."/>
            <person name="Skarshewski A."/>
            <person name="Chaumeil P.A."/>
            <person name="Hugenholtz P."/>
        </authorList>
    </citation>
    <scope>NUCLEOTIDE SEQUENCE [LARGE SCALE GENOMIC DNA]</scope>
    <source>
        <strain evidence="3">UBA8844</strain>
    </source>
</reference>
<dbReference type="AlphaFoldDB" id="A0A3D4VE93"/>
<dbReference type="InterPro" id="IPR033450">
    <property type="entry name" value="NlpE_C"/>
</dbReference>
<evidence type="ECO:0000256" key="1">
    <source>
        <dbReference type="SAM" id="SignalP"/>
    </source>
</evidence>
<comment type="caution">
    <text evidence="3">The sequence shown here is derived from an EMBL/GenBank/DDBJ whole genome shotgun (WGS) entry which is preliminary data.</text>
</comment>
<feature type="signal peptide" evidence="1">
    <location>
        <begin position="1"/>
        <end position="19"/>
    </location>
</feature>
<dbReference type="InterPro" id="IPR007298">
    <property type="entry name" value="Cu-R_lipoprotein_NlpE"/>
</dbReference>
<dbReference type="Pfam" id="PF04170">
    <property type="entry name" value="NlpE"/>
    <property type="match status" value="1"/>
</dbReference>